<dbReference type="Proteomes" id="UP001529340">
    <property type="component" value="Unassembled WGS sequence"/>
</dbReference>
<keyword evidence="3" id="KW-1185">Reference proteome</keyword>
<dbReference type="InterPro" id="IPR051396">
    <property type="entry name" value="Bact_Antivir_Def_Nuclease"/>
</dbReference>
<dbReference type="Gene3D" id="3.40.50.300">
    <property type="entry name" value="P-loop containing nucleotide triphosphate hydrolases"/>
    <property type="match status" value="1"/>
</dbReference>
<accession>A0ABT7U9S0</accession>
<proteinExistence type="predicted"/>
<protein>
    <submittedName>
        <fullName evidence="2">AAA family ATPase</fullName>
    </submittedName>
</protein>
<organism evidence="2 3">
    <name type="scientific">Amedibacillus dolichus</name>
    <dbReference type="NCBI Taxonomy" id="31971"/>
    <lineage>
        <taxon>Bacteria</taxon>
        <taxon>Bacillati</taxon>
        <taxon>Bacillota</taxon>
        <taxon>Erysipelotrichia</taxon>
        <taxon>Erysipelotrichales</taxon>
        <taxon>Erysipelotrichaceae</taxon>
        <taxon>Amedibacillus</taxon>
    </lineage>
</organism>
<reference evidence="2 3" key="2">
    <citation type="submission" date="2023-06" db="EMBL/GenBank/DDBJ databases">
        <title>Identification and characterization of horizontal gene transfer across gut microbiota members of farm animals based on homology search.</title>
        <authorList>
            <person name="Schwarzerova J."/>
            <person name="Nykrynova M."/>
            <person name="Jureckova K."/>
            <person name="Cejkova D."/>
            <person name="Rychlik I."/>
        </authorList>
    </citation>
    <scope>NUCLEOTIDE SEQUENCE [LARGE SCALE GENOMIC DNA]</scope>
    <source>
        <strain evidence="2 3">ET39</strain>
    </source>
</reference>
<dbReference type="Pfam" id="PF13175">
    <property type="entry name" value="AAA_15"/>
    <property type="match status" value="1"/>
</dbReference>
<dbReference type="PANTHER" id="PTHR43581">
    <property type="entry name" value="ATP/GTP PHOSPHATASE"/>
    <property type="match status" value="1"/>
</dbReference>
<comment type="caution">
    <text evidence="2">The sequence shown here is derived from an EMBL/GenBank/DDBJ whole genome shotgun (WGS) entry which is preliminary data.</text>
</comment>
<evidence type="ECO:0000259" key="1">
    <source>
        <dbReference type="Pfam" id="PF13175"/>
    </source>
</evidence>
<feature type="domain" description="Endonuclease GajA/Old nuclease/RecF-like AAA" evidence="1">
    <location>
        <begin position="3"/>
        <end position="346"/>
    </location>
</feature>
<dbReference type="SUPFAM" id="SSF52540">
    <property type="entry name" value="P-loop containing nucleoside triphosphate hydrolases"/>
    <property type="match status" value="1"/>
</dbReference>
<reference evidence="2 3" key="3">
    <citation type="submission" date="2023-06" db="EMBL/GenBank/DDBJ databases">
        <authorList>
            <person name="Zeman M."/>
            <person name="Kubasova T."/>
            <person name="Jahodarova E."/>
            <person name="Nykrynova M."/>
            <person name="Rychlik I."/>
        </authorList>
    </citation>
    <scope>NUCLEOTIDE SEQUENCE [LARGE SCALE GENOMIC DNA]</scope>
    <source>
        <strain evidence="2 3">ET39</strain>
    </source>
</reference>
<dbReference type="InterPro" id="IPR041685">
    <property type="entry name" value="AAA_GajA/Old/RecF-like"/>
</dbReference>
<reference evidence="3" key="1">
    <citation type="submission" date="2023-06" db="EMBL/GenBank/DDBJ databases">
        <title>Identification and characterization of horizontal gene transfer across gut microbiota members of farm animals based on homology search.</title>
        <authorList>
            <person name="Zeman M."/>
            <person name="Kubasova T."/>
            <person name="Jahodarova E."/>
            <person name="Nykrynova M."/>
            <person name="Rychlik I."/>
        </authorList>
    </citation>
    <scope>NUCLEOTIDE SEQUENCE [LARGE SCALE GENOMIC DNA]</scope>
    <source>
        <strain evidence="3">ET39</strain>
    </source>
</reference>
<evidence type="ECO:0000313" key="2">
    <source>
        <dbReference type="EMBL" id="MDM8156105.1"/>
    </source>
</evidence>
<gene>
    <name evidence="2" type="ORF">QUV96_00460</name>
</gene>
<name>A0ABT7U9S0_9FIRM</name>
<sequence length="433" mass="49548">MHQLTIDRLGPVQHCELAVRQYTVLTGFQAAGKSTVAKVIYFFRTMKDDIFQLIQQQEYSKRIYGSKYASSLEDAKQRTLCGDFESLVRSKFLSTFGSSYSMDKRMRLCYRYHDDVKITISLTESRNSLTPNFIWVEYSPQIRSFLSRSWTAKDPGALRRELNELFDDPYETVYIPAGRSVLTILGSQFNYFYSTMDDAQKRLLDACTRDYLERVMRLRPQFANGLEGLGEGMLILKTKKDLYEEALTLVAQILKGKYTFADGEERIWVDKDRYVKINFVSSGQQETVWILNLLVYYLVAEQPVFFIMEEPESNLFPESQKLIIELISLVVGAGNAVLLTTHSPYVLGTVNNLLYADTVGKRALQKTAQIISRCKWIESASCAALFIENGHAEDCMDPELMQIDNSLLDQISHGINKEYDALFAIEQQAEEGS</sequence>
<dbReference type="PANTHER" id="PTHR43581:SF2">
    <property type="entry name" value="EXCINUCLEASE ATPASE SUBUNIT"/>
    <property type="match status" value="1"/>
</dbReference>
<evidence type="ECO:0000313" key="3">
    <source>
        <dbReference type="Proteomes" id="UP001529340"/>
    </source>
</evidence>
<dbReference type="RefSeq" id="WP_289606578.1">
    <property type="nucleotide sequence ID" value="NZ_JAUDCG010000002.1"/>
</dbReference>
<dbReference type="EMBL" id="JAUDCG010000002">
    <property type="protein sequence ID" value="MDM8156105.1"/>
    <property type="molecule type" value="Genomic_DNA"/>
</dbReference>
<dbReference type="InterPro" id="IPR027417">
    <property type="entry name" value="P-loop_NTPase"/>
</dbReference>